<dbReference type="GO" id="GO:0016020">
    <property type="term" value="C:membrane"/>
    <property type="evidence" value="ECO:0007669"/>
    <property type="project" value="UniProtKB-SubCell"/>
</dbReference>
<dbReference type="EMBL" id="JANBPY010002220">
    <property type="protein sequence ID" value="KAJ1955968.1"/>
    <property type="molecule type" value="Genomic_DNA"/>
</dbReference>
<feature type="region of interest" description="Disordered" evidence="5">
    <location>
        <begin position="1"/>
        <end position="33"/>
    </location>
</feature>
<reference evidence="7" key="1">
    <citation type="submission" date="2022-07" db="EMBL/GenBank/DDBJ databases">
        <title>Phylogenomic reconstructions and comparative analyses of Kickxellomycotina fungi.</title>
        <authorList>
            <person name="Reynolds N.K."/>
            <person name="Stajich J.E."/>
            <person name="Barry K."/>
            <person name="Grigoriev I.V."/>
            <person name="Crous P."/>
            <person name="Smith M.E."/>
        </authorList>
    </citation>
    <scope>NUCLEOTIDE SEQUENCE</scope>
    <source>
        <strain evidence="7">RSA 1196</strain>
    </source>
</reference>
<evidence type="ECO:0000313" key="7">
    <source>
        <dbReference type="EMBL" id="KAJ1955968.1"/>
    </source>
</evidence>
<dbReference type="PANTHER" id="PTHR30266:SF2">
    <property type="entry name" value="LARGE-CONDUCTANCE MECHANOSENSITIVE CHANNEL"/>
    <property type="match status" value="1"/>
</dbReference>
<name>A0A9W8DZP2_9FUNG</name>
<keyword evidence="8" id="KW-1185">Reference proteome</keyword>
<accession>A0A9W8DZP2</accession>
<evidence type="ECO:0000256" key="1">
    <source>
        <dbReference type="ARBA" id="ARBA00004141"/>
    </source>
</evidence>
<dbReference type="Pfam" id="PF01741">
    <property type="entry name" value="MscL"/>
    <property type="match status" value="1"/>
</dbReference>
<dbReference type="InterPro" id="IPR036019">
    <property type="entry name" value="MscL_channel"/>
</dbReference>
<feature type="compositionally biased region" description="Low complexity" evidence="5">
    <location>
        <begin position="1"/>
        <end position="16"/>
    </location>
</feature>
<feature type="transmembrane region" description="Helical" evidence="6">
    <location>
        <begin position="167"/>
        <end position="185"/>
    </location>
</feature>
<evidence type="ECO:0000256" key="4">
    <source>
        <dbReference type="ARBA" id="ARBA00023136"/>
    </source>
</evidence>
<comment type="caution">
    <text evidence="7">The sequence shown here is derived from an EMBL/GenBank/DDBJ whole genome shotgun (WGS) entry which is preliminary data.</text>
</comment>
<sequence length="199" mass="21769">MAQPSSSSSESQPLLEHNIDEQRTLPPTPTGSKLPYLPGRAIIHMVEAEGQVSQALKSLWDEFKDFINKGNVLDLAVGIIMGAAFSKVVNSLVEDILLPPMGLLVGSNFEHKFWVLQYGQSKKTTTTSSSPLADNPVLSAVFAAHQVYHTIEQAQDDGAITLNYGRFIQYSVKFLVVSAVLYLVIRGALLFRRIPIVGS</sequence>
<dbReference type="AlphaFoldDB" id="A0A9W8DZP2"/>
<keyword evidence="2 6" id="KW-0812">Transmembrane</keyword>
<comment type="subcellular location">
    <subcellularLocation>
        <location evidence="1">Membrane</location>
        <topology evidence="1">Multi-pass membrane protein</topology>
    </subcellularLocation>
</comment>
<dbReference type="Gene3D" id="1.10.1200.120">
    <property type="entry name" value="Large-conductance mechanosensitive channel, MscL, domain 1"/>
    <property type="match status" value="1"/>
</dbReference>
<gene>
    <name evidence="7" type="ORF">IWQ62_005413</name>
</gene>
<organism evidence="7 8">
    <name type="scientific">Dispira parvispora</name>
    <dbReference type="NCBI Taxonomy" id="1520584"/>
    <lineage>
        <taxon>Eukaryota</taxon>
        <taxon>Fungi</taxon>
        <taxon>Fungi incertae sedis</taxon>
        <taxon>Zoopagomycota</taxon>
        <taxon>Kickxellomycotina</taxon>
        <taxon>Dimargaritomycetes</taxon>
        <taxon>Dimargaritales</taxon>
        <taxon>Dimargaritaceae</taxon>
        <taxon>Dispira</taxon>
    </lineage>
</organism>
<evidence type="ECO:0008006" key="9">
    <source>
        <dbReference type="Google" id="ProtNLM"/>
    </source>
</evidence>
<keyword evidence="3 6" id="KW-1133">Transmembrane helix</keyword>
<dbReference type="GO" id="GO:0008381">
    <property type="term" value="F:mechanosensitive monoatomic ion channel activity"/>
    <property type="evidence" value="ECO:0007669"/>
    <property type="project" value="TreeGrafter"/>
</dbReference>
<evidence type="ECO:0000313" key="8">
    <source>
        <dbReference type="Proteomes" id="UP001150925"/>
    </source>
</evidence>
<evidence type="ECO:0000256" key="5">
    <source>
        <dbReference type="SAM" id="MobiDB-lite"/>
    </source>
</evidence>
<dbReference type="InterPro" id="IPR037673">
    <property type="entry name" value="MSC/AndL"/>
</dbReference>
<proteinExistence type="predicted"/>
<evidence type="ECO:0000256" key="2">
    <source>
        <dbReference type="ARBA" id="ARBA00022692"/>
    </source>
</evidence>
<dbReference type="OrthoDB" id="10010920at2759"/>
<evidence type="ECO:0000256" key="6">
    <source>
        <dbReference type="SAM" id="Phobius"/>
    </source>
</evidence>
<keyword evidence="4 6" id="KW-0472">Membrane</keyword>
<dbReference type="PANTHER" id="PTHR30266">
    <property type="entry name" value="MECHANOSENSITIVE CHANNEL MSCL"/>
    <property type="match status" value="1"/>
</dbReference>
<dbReference type="InterPro" id="IPR019823">
    <property type="entry name" value="Mechanosensitive_channel_CS"/>
</dbReference>
<dbReference type="Proteomes" id="UP001150925">
    <property type="component" value="Unassembled WGS sequence"/>
</dbReference>
<evidence type="ECO:0000256" key="3">
    <source>
        <dbReference type="ARBA" id="ARBA00022989"/>
    </source>
</evidence>
<dbReference type="PROSITE" id="PS01327">
    <property type="entry name" value="MSCL"/>
    <property type="match status" value="1"/>
</dbReference>
<protein>
    <recommendedName>
        <fullName evidence="9">Large-conductance mechanosensitive channel</fullName>
    </recommendedName>
</protein>
<dbReference type="SUPFAM" id="SSF81330">
    <property type="entry name" value="Gated mechanosensitive channel"/>
    <property type="match status" value="1"/>
</dbReference>